<dbReference type="Proteomes" id="UP000317176">
    <property type="component" value="Unassembled WGS sequence"/>
</dbReference>
<keyword evidence="2" id="KW-1185">Reference proteome</keyword>
<comment type="caution">
    <text evidence="1">The sequence shown here is derived from an EMBL/GenBank/DDBJ whole genome shotgun (WGS) entry which is preliminary data.</text>
</comment>
<gene>
    <name evidence="1" type="ORF">IQ17_02242</name>
</gene>
<dbReference type="EMBL" id="VLKL01000004">
    <property type="protein sequence ID" value="TWI07885.1"/>
    <property type="molecule type" value="Genomic_DNA"/>
</dbReference>
<evidence type="ECO:0000313" key="1">
    <source>
        <dbReference type="EMBL" id="TWI07885.1"/>
    </source>
</evidence>
<proteinExistence type="predicted"/>
<sequence length="263" mass="29873">MNSLVSISLAGATPVPAPAMQAPDRRALEAYASWLHMERRLLCLELWPHMGVDAEKYIWADNAGHDWHFRGEGDWRDLPQPSSRAARVLDLVRVDWKDPRYGNISPRDNGLRPALPDNWPASDDPIFAAIEAHKHIHERLAKEVSKHSELEQEIPLEKRQSEVNPWEDEFIVETDDPRWIASERALLKAFDAEIEAACALCEIRPKTRPGLMALLNYALTHDKDGHGWPRALESGDSRNITRSWHHFLIENVTVALTLGLGEV</sequence>
<reference evidence="1 2" key="1">
    <citation type="journal article" date="2015" name="Stand. Genomic Sci.">
        <title>Genomic Encyclopedia of Bacterial and Archaeal Type Strains, Phase III: the genomes of soil and plant-associated and newly described type strains.</title>
        <authorList>
            <person name="Whitman W.B."/>
            <person name="Woyke T."/>
            <person name="Klenk H.P."/>
            <person name="Zhou Y."/>
            <person name="Lilburn T.G."/>
            <person name="Beck B.J."/>
            <person name="De Vos P."/>
            <person name="Vandamme P."/>
            <person name="Eisen J.A."/>
            <person name="Garrity G."/>
            <person name="Hugenholtz P."/>
            <person name="Kyrpides N.C."/>
        </authorList>
    </citation>
    <scope>NUCLEOTIDE SEQUENCE [LARGE SCALE GENOMIC DNA]</scope>
    <source>
        <strain evidence="1 2">CGMCC 1.10947</strain>
    </source>
</reference>
<accession>A0A562LJV3</accession>
<dbReference type="AlphaFoldDB" id="A0A562LJV3"/>
<protein>
    <submittedName>
        <fullName evidence="1">Uncharacterized protein</fullName>
    </submittedName>
</protein>
<dbReference type="RefSeq" id="WP_145630596.1">
    <property type="nucleotide sequence ID" value="NZ_CP088014.1"/>
</dbReference>
<organism evidence="1 2">
    <name type="scientific">Bradyrhizobium daqingense</name>
    <dbReference type="NCBI Taxonomy" id="993502"/>
    <lineage>
        <taxon>Bacteria</taxon>
        <taxon>Pseudomonadati</taxon>
        <taxon>Pseudomonadota</taxon>
        <taxon>Alphaproteobacteria</taxon>
        <taxon>Hyphomicrobiales</taxon>
        <taxon>Nitrobacteraceae</taxon>
        <taxon>Bradyrhizobium</taxon>
    </lineage>
</organism>
<dbReference type="OrthoDB" id="8240651at2"/>
<name>A0A562LJV3_9BRAD</name>
<evidence type="ECO:0000313" key="2">
    <source>
        <dbReference type="Proteomes" id="UP000317176"/>
    </source>
</evidence>